<dbReference type="OrthoDB" id="6265192at2759"/>
<proteinExistence type="predicted"/>
<comment type="caution">
    <text evidence="2">The sequence shown here is derived from an EMBL/GenBank/DDBJ whole genome shotgun (WGS) entry which is preliminary data.</text>
</comment>
<organism evidence="2 3">
    <name type="scientific">Paragonimus westermani</name>
    <dbReference type="NCBI Taxonomy" id="34504"/>
    <lineage>
        <taxon>Eukaryota</taxon>
        <taxon>Metazoa</taxon>
        <taxon>Spiralia</taxon>
        <taxon>Lophotrochozoa</taxon>
        <taxon>Platyhelminthes</taxon>
        <taxon>Trematoda</taxon>
        <taxon>Digenea</taxon>
        <taxon>Plagiorchiida</taxon>
        <taxon>Troglotremata</taxon>
        <taxon>Troglotrematidae</taxon>
        <taxon>Paragonimus</taxon>
    </lineage>
</organism>
<accession>A0A8T0DHP4</accession>
<dbReference type="EMBL" id="JTDF01003925">
    <property type="protein sequence ID" value="KAF8567369.1"/>
    <property type="molecule type" value="Genomic_DNA"/>
</dbReference>
<keyword evidence="3" id="KW-1185">Reference proteome</keyword>
<evidence type="ECO:0000313" key="2">
    <source>
        <dbReference type="EMBL" id="KAF8567369.1"/>
    </source>
</evidence>
<protein>
    <recommendedName>
        <fullName evidence="4">Vitellogenin domain-containing protein</fullName>
    </recommendedName>
</protein>
<evidence type="ECO:0008006" key="4">
    <source>
        <dbReference type="Google" id="ProtNLM"/>
    </source>
</evidence>
<sequence>MYIRAVLLVCLAISAHCRRVPREPFSYGTHAHLNHHHPDRNGIDWINRHDQYGGGRYGHVSRHHPSTSYEATYAQQQNTRRGYDGIGLMSEADDMKVNKLLCTTLFDLQHSSHRVSGPVSESPTNADMLRLIQKIVSSLSINERMQLLKLFLSTQNDSLLSKTMSLLMPALEYIDWNEFISILSPALQKTNIVELAKLIMSQSSMDTSDLIKFLLPNLNAPGKWLQVKLLANLVEGPLLNVAQDITSRLSGTEWFQLIRYLIPVHDERELVELARDAFAIFSNTDLVQLIEELSPVVKRIEFSRLIGNESLGLDGRSVVRWIKLASPYLSKVDLGNLARSLNRGLQDTDITELLLNLKDLASRIGSITSDDQSKNFIPDSSVRTVHQFCKPNGAWIGSLQGQVQVVLQGLRKPSHLSEFKILAVKQISQGYTVLVSFILDLIVHECFASQIELGGGGGCQLMRFFTNDIQVFDARCPSTYIPMCDEPHFHSVS</sequence>
<dbReference type="Proteomes" id="UP000699462">
    <property type="component" value="Unassembled WGS sequence"/>
</dbReference>
<name>A0A8T0DHP4_9TREM</name>
<evidence type="ECO:0000313" key="3">
    <source>
        <dbReference type="Proteomes" id="UP000699462"/>
    </source>
</evidence>
<dbReference type="AlphaFoldDB" id="A0A8T0DHP4"/>
<evidence type="ECO:0000256" key="1">
    <source>
        <dbReference type="SAM" id="SignalP"/>
    </source>
</evidence>
<feature type="signal peptide" evidence="1">
    <location>
        <begin position="1"/>
        <end position="17"/>
    </location>
</feature>
<keyword evidence="1" id="KW-0732">Signal</keyword>
<gene>
    <name evidence="2" type="ORF">P879_08953</name>
</gene>
<reference evidence="2 3" key="1">
    <citation type="submission" date="2019-07" db="EMBL/GenBank/DDBJ databases">
        <title>Annotation for the trematode Paragonimus westermani.</title>
        <authorList>
            <person name="Choi Y.-J."/>
        </authorList>
    </citation>
    <scope>NUCLEOTIDE SEQUENCE [LARGE SCALE GENOMIC DNA]</scope>
    <source>
        <strain evidence="2">180907_Pwestermani</strain>
    </source>
</reference>
<feature type="chain" id="PRO_5035867833" description="Vitellogenin domain-containing protein" evidence="1">
    <location>
        <begin position="18"/>
        <end position="493"/>
    </location>
</feature>